<comment type="similarity">
    <text evidence="1">Belongs to the glycosyl hydrolase 43 family.</text>
</comment>
<dbReference type="Gene3D" id="2.60.40.1180">
    <property type="entry name" value="Golgi alpha-mannosidase II"/>
    <property type="match status" value="1"/>
</dbReference>
<dbReference type="Proteomes" id="UP001419084">
    <property type="component" value="Unassembled WGS sequence"/>
</dbReference>
<dbReference type="Gene3D" id="2.115.10.20">
    <property type="entry name" value="Glycosyl hydrolase domain, family 43"/>
    <property type="match status" value="1"/>
</dbReference>
<dbReference type="SUPFAM" id="SSF51445">
    <property type="entry name" value="(Trans)glycosidases"/>
    <property type="match status" value="1"/>
</dbReference>
<keyword evidence="3" id="KW-0326">Glycosidase</keyword>
<dbReference type="SUPFAM" id="SSF51011">
    <property type="entry name" value="Glycosyl hydrolase domain"/>
    <property type="match status" value="1"/>
</dbReference>
<gene>
    <name evidence="5" type="ORF">LAD12857_47690</name>
</gene>
<sequence>MGNLMNEEVKTAWQSDNGNGTYTNPILNADYPDIAAIRVGNDFYMVSSTFVSFPSIPVMHSKDLVNWEIIGYVTADLNGTGKSYTLTNSFEDYGHGCWAPTITYRNGVYYVGIYQAQGKFILCTATNPAGPYTKTVFNQGFHDPALFLDDDGTGYIISEANDVKISKLSGDYKSVVNSRVSTRIEGVTGKYLVEGTHVIKKNGYYYIFRNSTPPESYTYCLRSKNIYGPYEMRILLNGPRIPGGSQIHQGGPIDTPTGEWWFYVFQDGNGLGRRDILVPMQWQNDWPVIGDPSTIKNVAIAGKSYPMGSVPITYRKPDVGASYPVRTIPDSDDFNSTVLGVQWQWNHYPDNSKWSLSERPGYLRLRAKQANNLWRASNTLTQRVQGPDCQGTIELDTANMADGDQAGLCLLNIPYGSIGVVKSAGVKKIVANINAKEDAQGVITNGPVLRSNIVYLRADANLLTDKAVFSYSTDNITYTQLGGQLNMPFDLGFFQGDKFGIYNFNTASAGGYVDVSWFRFASSKRKAAGMADASAKEDMLETSMAVSASGGDAAINLAAQKQLIRGFGGINHPAWIGDLTAAQRETAFGNGNNQLGFTVLRIYIDENRNNWSRELATAKKAKEKGAILFASPWNPPSNMAETFTRDGVTGQKRLRYDKYAAYAQHLNDFVSFMKNNGVELYAISIQNEPDYAHTWTWWTPTELLNFMKNYAGSINCRVIAPESFSYMKNMSDPILNDSKALANMDILGAHLYGTPESGFSYPLFKQKGANKELWMTEVYYPNSNNNSADLWPEALEVSYHIHNAMVLGDFQTYVWWYIRRQYGPMKEDGTISKRGYNMAHFSKFVRPGYVRVDADRNPANGVYVSAYKGDNKAVIVAINKNATAVSQKFTFQNGTGGSVSSWITDGSRNLAAGSGYRVSGNSFTAQLPARSVTTFVTDLS</sequence>
<evidence type="ECO:0000256" key="2">
    <source>
        <dbReference type="ARBA" id="ARBA00022801"/>
    </source>
</evidence>
<keyword evidence="6" id="KW-1185">Reference proteome</keyword>
<dbReference type="InterPro" id="IPR013320">
    <property type="entry name" value="ConA-like_dom_sf"/>
</dbReference>
<dbReference type="InterPro" id="IPR023296">
    <property type="entry name" value="Glyco_hydro_beta-prop_sf"/>
</dbReference>
<dbReference type="Gene3D" id="3.20.20.80">
    <property type="entry name" value="Glycosidases"/>
    <property type="match status" value="1"/>
</dbReference>
<dbReference type="InterPro" id="IPR017853">
    <property type="entry name" value="GH"/>
</dbReference>
<keyword evidence="2" id="KW-0378">Hydrolase</keyword>
<evidence type="ECO:0000313" key="6">
    <source>
        <dbReference type="Proteomes" id="UP001419084"/>
    </source>
</evidence>
<dbReference type="CDD" id="cd09001">
    <property type="entry name" value="GH43_FsAxh1-like"/>
    <property type="match status" value="1"/>
</dbReference>
<organism evidence="5 6">
    <name type="scientific">Lacrimispora amygdalina</name>
    <dbReference type="NCBI Taxonomy" id="253257"/>
    <lineage>
        <taxon>Bacteria</taxon>
        <taxon>Bacillati</taxon>
        <taxon>Bacillota</taxon>
        <taxon>Clostridia</taxon>
        <taxon>Lachnospirales</taxon>
        <taxon>Lachnospiraceae</taxon>
        <taxon>Lacrimispora</taxon>
    </lineage>
</organism>
<accession>A0ABQ5MDF3</accession>
<evidence type="ECO:0000256" key="1">
    <source>
        <dbReference type="ARBA" id="ARBA00009865"/>
    </source>
</evidence>
<dbReference type="Pfam" id="PF04616">
    <property type="entry name" value="Glyco_hydro_43"/>
    <property type="match status" value="1"/>
</dbReference>
<dbReference type="Pfam" id="PF17851">
    <property type="entry name" value="GH43_C2"/>
    <property type="match status" value="1"/>
</dbReference>
<dbReference type="InterPro" id="IPR051795">
    <property type="entry name" value="Glycosyl_Hydrlase_43"/>
</dbReference>
<dbReference type="PANTHER" id="PTHR42812:SF12">
    <property type="entry name" value="BETA-XYLOSIDASE-RELATED"/>
    <property type="match status" value="1"/>
</dbReference>
<name>A0ABQ5MDF3_9FIRM</name>
<dbReference type="SUPFAM" id="SSF75005">
    <property type="entry name" value="Arabinanase/levansucrase/invertase"/>
    <property type="match status" value="1"/>
</dbReference>
<dbReference type="SUPFAM" id="SSF49899">
    <property type="entry name" value="Concanavalin A-like lectins/glucanases"/>
    <property type="match status" value="1"/>
</dbReference>
<dbReference type="EMBL" id="BRPJ01000100">
    <property type="protein sequence ID" value="GLB32846.1"/>
    <property type="molecule type" value="Genomic_DNA"/>
</dbReference>
<evidence type="ECO:0000259" key="4">
    <source>
        <dbReference type="Pfam" id="PF17851"/>
    </source>
</evidence>
<feature type="domain" description="Beta-xylosidase C-terminal Concanavalin A-like" evidence="4">
    <location>
        <begin position="331"/>
        <end position="520"/>
    </location>
</feature>
<evidence type="ECO:0000256" key="3">
    <source>
        <dbReference type="ARBA" id="ARBA00023295"/>
    </source>
</evidence>
<protein>
    <recommendedName>
        <fullName evidence="4">Beta-xylosidase C-terminal Concanavalin A-like domain-containing protein</fullName>
    </recommendedName>
</protein>
<dbReference type="Gene3D" id="2.60.120.200">
    <property type="match status" value="1"/>
</dbReference>
<dbReference type="InterPro" id="IPR006710">
    <property type="entry name" value="Glyco_hydro_43"/>
</dbReference>
<evidence type="ECO:0000313" key="5">
    <source>
        <dbReference type="EMBL" id="GLB32846.1"/>
    </source>
</evidence>
<dbReference type="InterPro" id="IPR041542">
    <property type="entry name" value="GH43_C2"/>
</dbReference>
<proteinExistence type="inferred from homology"/>
<dbReference type="InterPro" id="IPR013780">
    <property type="entry name" value="Glyco_hydro_b"/>
</dbReference>
<dbReference type="RefSeq" id="WP_346066383.1">
    <property type="nucleotide sequence ID" value="NZ_BRPJ01000100.1"/>
</dbReference>
<dbReference type="PANTHER" id="PTHR42812">
    <property type="entry name" value="BETA-XYLOSIDASE"/>
    <property type="match status" value="1"/>
</dbReference>
<reference evidence="5 6" key="1">
    <citation type="journal article" date="2024" name="Int. J. Syst. Evol. Microbiol.">
        <title>Lacrimispora brassicae sp. nov. isolated from fermented cabbage, and proposal of Clostridium indicum Gundawar et al. 2019 and Clostridium methoxybenzovorans Mechichi et al. 1999 as heterotypic synonyms of Lacrimispora amygdalina (Parshina et al. 2003) Haas and Blanchard 2020 and Lacrimispora indolis (McClung and McCoy 1957) Haas and Blanchard 2020, respectively.</title>
        <authorList>
            <person name="Kobayashi H."/>
            <person name="Tanizawa Y."/>
            <person name="Sakamoto M."/>
            <person name="Ohkuma M."/>
            <person name="Tohno M."/>
        </authorList>
    </citation>
    <scope>NUCLEOTIDE SEQUENCE [LARGE SCALE GENOMIC DNA]</scope>
    <source>
        <strain evidence="5 6">DSM 12857</strain>
    </source>
</reference>
<comment type="caution">
    <text evidence="5">The sequence shown here is derived from an EMBL/GenBank/DDBJ whole genome shotgun (WGS) entry which is preliminary data.</text>
</comment>